<keyword evidence="4" id="KW-0378">Hydrolase</keyword>
<evidence type="ECO:0000313" key="10">
    <source>
        <dbReference type="Proteomes" id="UP000290189"/>
    </source>
</evidence>
<dbReference type="SUPFAM" id="SSF53474">
    <property type="entry name" value="alpha/beta-Hydrolases"/>
    <property type="match status" value="1"/>
</dbReference>
<keyword evidence="9" id="KW-1185">Reference proteome</keyword>
<evidence type="ECO:0000256" key="4">
    <source>
        <dbReference type="ARBA" id="ARBA00022801"/>
    </source>
</evidence>
<dbReference type="InterPro" id="IPR042269">
    <property type="entry name" value="Ser_carbopepase_S28_SKS"/>
</dbReference>
<proteinExistence type="inferred from homology"/>
<dbReference type="OMA" id="MRQWYHQ"/>
<evidence type="ECO:0000313" key="7">
    <source>
        <dbReference type="EMBL" id="CEO97508.1"/>
    </source>
</evidence>
<dbReference type="Proteomes" id="UP000039324">
    <property type="component" value="Unassembled WGS sequence"/>
</dbReference>
<dbReference type="InterPro" id="IPR008758">
    <property type="entry name" value="Peptidase_S28"/>
</dbReference>
<evidence type="ECO:0000256" key="6">
    <source>
        <dbReference type="SAM" id="SignalP"/>
    </source>
</evidence>
<feature type="chain" id="PRO_5035990717" description="Thymus-specific serine protease" evidence="6">
    <location>
        <begin position="33"/>
        <end position="522"/>
    </location>
</feature>
<dbReference type="Gene3D" id="1.20.120.980">
    <property type="entry name" value="Serine carboxypeptidase S28, SKS domain"/>
    <property type="match status" value="1"/>
</dbReference>
<reference evidence="8 10" key="2">
    <citation type="submission" date="2018-03" db="EMBL/GenBank/DDBJ databases">
        <authorList>
            <person name="Fogelqvist J."/>
        </authorList>
    </citation>
    <scope>NUCLEOTIDE SEQUENCE [LARGE SCALE GENOMIC DNA]</scope>
</reference>
<dbReference type="EMBL" id="OVEO01000008">
    <property type="protein sequence ID" value="SPQ97819.1"/>
    <property type="molecule type" value="Genomic_DNA"/>
</dbReference>
<keyword evidence="3 6" id="KW-0732">Signal</keyword>
<dbReference type="GO" id="GO:0006508">
    <property type="term" value="P:proteolysis"/>
    <property type="evidence" value="ECO:0007669"/>
    <property type="project" value="UniProtKB-KW"/>
</dbReference>
<accession>A0A0G4IQ68</accession>
<dbReference type="PANTHER" id="PTHR11010">
    <property type="entry name" value="PROTEASE S28 PRO-X CARBOXYPEPTIDASE-RELATED"/>
    <property type="match status" value="1"/>
</dbReference>
<evidence type="ECO:0000256" key="1">
    <source>
        <dbReference type="ARBA" id="ARBA00011079"/>
    </source>
</evidence>
<name>A0A0G4IQ68_PLABS</name>
<dbReference type="GO" id="GO:0008239">
    <property type="term" value="F:dipeptidyl-peptidase activity"/>
    <property type="evidence" value="ECO:0007669"/>
    <property type="project" value="TreeGrafter"/>
</dbReference>
<dbReference type="GO" id="GO:0005768">
    <property type="term" value="C:endosome"/>
    <property type="evidence" value="ECO:0007669"/>
    <property type="project" value="TreeGrafter"/>
</dbReference>
<sequence length="522" mass="57736">MAPVGDKVIRRTYPAMTMALLAALALSSLASASMTGPLGVNPRARSFYSYLRQMHPHRYSSSEPGDVDANLPEERWFPDQQVDHFNGENTQTFAQRYFVNDTFWDRQKGPVFLYIGGEGALSPRDAYAGHHMELAEKFHALVIAIEHRFYGKTFPSSDLSTKNLRHLSSAQALADIATFIAHARAKFGFGNAPLISFGGSYSGALSAWFRIKYPHLVFAAVASSAPVHALTDFYQYNDVVGRSLAAAVVGGSEHCKERVKSGFVHLDDMLDKGLYEEASAAFRSCSPVTTSDDAVQLVSDLAGIFEGTVQYNNQMSLNVERICSIMTDPETSPFEALQKLNDHVLDSTETECADYSADSMIHQLANATIIDDGPVGMRQWLYQTCTQFGYYQTCEGRNCIFSKRMTLRSNTDLCSALFGVDLDNLDARIDFSNDDYGADRPAGSRILFVNGVIDPWHALSVLKDAASGVDESAFVMRSTSHCQNMHGSNPDDNEELRQGRMFIERKVASWLYDAQRPLVSSS</sequence>
<protein>
    <recommendedName>
        <fullName evidence="11">Thymus-specific serine protease</fullName>
    </recommendedName>
</protein>
<dbReference type="InterPro" id="IPR029058">
    <property type="entry name" value="AB_hydrolase_fold"/>
</dbReference>
<evidence type="ECO:0000256" key="2">
    <source>
        <dbReference type="ARBA" id="ARBA00022670"/>
    </source>
</evidence>
<dbReference type="EMBL" id="CDSF01000079">
    <property type="protein sequence ID" value="CEO97508.1"/>
    <property type="molecule type" value="Genomic_DNA"/>
</dbReference>
<dbReference type="Pfam" id="PF05577">
    <property type="entry name" value="Peptidase_S28"/>
    <property type="match status" value="1"/>
</dbReference>
<geneLocation type="mitochondrion" evidence="8"/>
<evidence type="ECO:0000313" key="9">
    <source>
        <dbReference type="Proteomes" id="UP000039324"/>
    </source>
</evidence>
<dbReference type="Proteomes" id="UP000290189">
    <property type="component" value="Unassembled WGS sequence"/>
</dbReference>
<gene>
    <name evidence="7" type="ORF">PBRA_000853</name>
    <name evidence="8" type="ORF">PLBR_LOCUS5034</name>
</gene>
<evidence type="ECO:0008006" key="11">
    <source>
        <dbReference type="Google" id="ProtNLM"/>
    </source>
</evidence>
<keyword evidence="8" id="KW-0496">Mitochondrion</keyword>
<dbReference type="GO" id="GO:0070008">
    <property type="term" value="F:serine-type exopeptidase activity"/>
    <property type="evidence" value="ECO:0007669"/>
    <property type="project" value="InterPro"/>
</dbReference>
<dbReference type="Gene3D" id="3.40.50.1820">
    <property type="entry name" value="alpha/beta hydrolase"/>
    <property type="match status" value="1"/>
</dbReference>
<feature type="signal peptide" evidence="6">
    <location>
        <begin position="1"/>
        <end position="32"/>
    </location>
</feature>
<comment type="similarity">
    <text evidence="1">Belongs to the peptidase S28 family.</text>
</comment>
<organism evidence="7 9">
    <name type="scientific">Plasmodiophora brassicae</name>
    <name type="common">Clubroot disease agent</name>
    <dbReference type="NCBI Taxonomy" id="37360"/>
    <lineage>
        <taxon>Eukaryota</taxon>
        <taxon>Sar</taxon>
        <taxon>Rhizaria</taxon>
        <taxon>Endomyxa</taxon>
        <taxon>Phytomyxea</taxon>
        <taxon>Plasmodiophorida</taxon>
        <taxon>Plasmodiophoridae</taxon>
        <taxon>Plasmodiophora</taxon>
    </lineage>
</organism>
<dbReference type="AlphaFoldDB" id="A0A0G4IQ68"/>
<dbReference type="OrthoDB" id="1735038at2759"/>
<evidence type="ECO:0000256" key="5">
    <source>
        <dbReference type="ARBA" id="ARBA00023180"/>
    </source>
</evidence>
<dbReference type="GO" id="GO:0005764">
    <property type="term" value="C:lysosome"/>
    <property type="evidence" value="ECO:0007669"/>
    <property type="project" value="TreeGrafter"/>
</dbReference>
<keyword evidence="5" id="KW-0325">Glycoprotein</keyword>
<evidence type="ECO:0000256" key="3">
    <source>
        <dbReference type="ARBA" id="ARBA00022729"/>
    </source>
</evidence>
<evidence type="ECO:0000313" key="8">
    <source>
        <dbReference type="EMBL" id="SPQ97819.1"/>
    </source>
</evidence>
<keyword evidence="2" id="KW-0645">Protease</keyword>
<reference evidence="7 9" key="1">
    <citation type="submission" date="2015-02" db="EMBL/GenBank/DDBJ databases">
        <authorList>
            <person name="Chooi Y.-H."/>
        </authorList>
    </citation>
    <scope>NUCLEOTIDE SEQUENCE [LARGE SCALE GENOMIC DNA]</scope>
    <source>
        <strain evidence="7">E3</strain>
    </source>
</reference>
<dbReference type="PANTHER" id="PTHR11010:SF11">
    <property type="entry name" value="THYMUS-SPECIFIC SERINE PROTEASE"/>
    <property type="match status" value="1"/>
</dbReference>